<dbReference type="Proteomes" id="UP000578077">
    <property type="component" value="Unassembled WGS sequence"/>
</dbReference>
<accession>A0A841E8I6</accession>
<gene>
    <name evidence="2" type="ORF">HNR25_002545</name>
</gene>
<dbReference type="EMBL" id="JACHLY010000001">
    <property type="protein sequence ID" value="MBB5998794.1"/>
    <property type="molecule type" value="Genomic_DNA"/>
</dbReference>
<evidence type="ECO:0000256" key="1">
    <source>
        <dbReference type="SAM" id="Phobius"/>
    </source>
</evidence>
<keyword evidence="1" id="KW-1133">Transmembrane helix</keyword>
<proteinExistence type="predicted"/>
<name>A0A841E8I6_9ACTN</name>
<comment type="caution">
    <text evidence="2">The sequence shown here is derived from an EMBL/GenBank/DDBJ whole genome shotgun (WGS) entry which is preliminary data.</text>
</comment>
<keyword evidence="3" id="KW-1185">Reference proteome</keyword>
<reference evidence="2 3" key="1">
    <citation type="submission" date="2020-08" db="EMBL/GenBank/DDBJ databases">
        <title>Sequencing the genomes of 1000 actinobacteria strains.</title>
        <authorList>
            <person name="Klenk H.-P."/>
        </authorList>
    </citation>
    <scope>NUCLEOTIDE SEQUENCE [LARGE SCALE GENOMIC DNA]</scope>
    <source>
        <strain evidence="2 3">DSM 44593</strain>
    </source>
</reference>
<organism evidence="2 3">
    <name type="scientific">Streptomonospora salina</name>
    <dbReference type="NCBI Taxonomy" id="104205"/>
    <lineage>
        <taxon>Bacteria</taxon>
        <taxon>Bacillati</taxon>
        <taxon>Actinomycetota</taxon>
        <taxon>Actinomycetes</taxon>
        <taxon>Streptosporangiales</taxon>
        <taxon>Nocardiopsidaceae</taxon>
        <taxon>Streptomonospora</taxon>
    </lineage>
</organism>
<dbReference type="AlphaFoldDB" id="A0A841E8I6"/>
<feature type="transmembrane region" description="Helical" evidence="1">
    <location>
        <begin position="43"/>
        <end position="65"/>
    </location>
</feature>
<protein>
    <submittedName>
        <fullName evidence="2">Uncharacterized protein</fullName>
    </submittedName>
</protein>
<sequence length="87" mass="9351">MPIVDAPPGLEHVRSDTPNEVLDMAGAPPLVSLAEPLLRHVPGAGWVLAGVALLLFVGIVVPAVWSSKADRRDAAWRVLDRLLPWSQ</sequence>
<evidence type="ECO:0000313" key="3">
    <source>
        <dbReference type="Proteomes" id="UP000578077"/>
    </source>
</evidence>
<evidence type="ECO:0000313" key="2">
    <source>
        <dbReference type="EMBL" id="MBB5998794.1"/>
    </source>
</evidence>
<keyword evidence="1" id="KW-0472">Membrane</keyword>
<keyword evidence="1" id="KW-0812">Transmembrane</keyword>